<protein>
    <recommendedName>
        <fullName evidence="11">Potassium channel domain-containing protein</fullName>
    </recommendedName>
</protein>
<dbReference type="SUPFAM" id="SSF81324">
    <property type="entry name" value="Voltage-gated potassium channels"/>
    <property type="match status" value="2"/>
</dbReference>
<comment type="similarity">
    <text evidence="8">Belongs to the two pore domain potassium channel (TC 1.A.1.8) family.</text>
</comment>
<organism evidence="12 13">
    <name type="scientific">Patella caerulea</name>
    <name type="common">Rayed Mediterranean limpet</name>
    <dbReference type="NCBI Taxonomy" id="87958"/>
    <lineage>
        <taxon>Eukaryota</taxon>
        <taxon>Metazoa</taxon>
        <taxon>Spiralia</taxon>
        <taxon>Lophotrochozoa</taxon>
        <taxon>Mollusca</taxon>
        <taxon>Gastropoda</taxon>
        <taxon>Patellogastropoda</taxon>
        <taxon>Patelloidea</taxon>
        <taxon>Patellidae</taxon>
        <taxon>Patella</taxon>
    </lineage>
</organism>
<feature type="transmembrane region" description="Helical" evidence="10">
    <location>
        <begin position="225"/>
        <end position="247"/>
    </location>
</feature>
<evidence type="ECO:0000313" key="12">
    <source>
        <dbReference type="EMBL" id="KAK6190825.1"/>
    </source>
</evidence>
<proteinExistence type="inferred from homology"/>
<name>A0AAN8KG65_PATCE</name>
<dbReference type="Gene3D" id="1.10.287.70">
    <property type="match status" value="1"/>
</dbReference>
<feature type="compositionally biased region" description="Basic residues" evidence="9">
    <location>
        <begin position="7"/>
        <end position="24"/>
    </location>
</feature>
<dbReference type="EMBL" id="JAZGQO010000002">
    <property type="protein sequence ID" value="KAK6190825.1"/>
    <property type="molecule type" value="Genomic_DNA"/>
</dbReference>
<feature type="region of interest" description="Disordered" evidence="9">
    <location>
        <begin position="272"/>
        <end position="298"/>
    </location>
</feature>
<dbReference type="GO" id="GO:0015271">
    <property type="term" value="F:outward rectifier potassium channel activity"/>
    <property type="evidence" value="ECO:0007669"/>
    <property type="project" value="TreeGrafter"/>
</dbReference>
<feature type="domain" description="Potassium channel" evidence="11">
    <location>
        <begin position="333"/>
        <end position="413"/>
    </location>
</feature>
<comment type="caution">
    <text evidence="12">The sequence shown here is derived from an EMBL/GenBank/DDBJ whole genome shotgun (WGS) entry which is preliminary data.</text>
</comment>
<feature type="transmembrane region" description="Helical" evidence="10">
    <location>
        <begin position="354"/>
        <end position="377"/>
    </location>
</feature>
<reference evidence="12 13" key="1">
    <citation type="submission" date="2024-01" db="EMBL/GenBank/DDBJ databases">
        <title>The genome of the rayed Mediterranean limpet Patella caerulea (Linnaeus, 1758).</title>
        <authorList>
            <person name="Anh-Thu Weber A."/>
            <person name="Halstead-Nussloch G."/>
        </authorList>
    </citation>
    <scope>NUCLEOTIDE SEQUENCE [LARGE SCALE GENOMIC DNA]</scope>
    <source>
        <strain evidence="12">AATW-2023a</strain>
        <tissue evidence="12">Whole specimen</tissue>
    </source>
</reference>
<evidence type="ECO:0000256" key="8">
    <source>
        <dbReference type="RuleBase" id="RU003857"/>
    </source>
</evidence>
<dbReference type="InterPro" id="IPR013099">
    <property type="entry name" value="K_chnl_dom"/>
</dbReference>
<feature type="domain" description="Potassium channel" evidence="11">
    <location>
        <begin position="189"/>
        <end position="247"/>
    </location>
</feature>
<evidence type="ECO:0000256" key="7">
    <source>
        <dbReference type="ARBA" id="ARBA00023303"/>
    </source>
</evidence>
<dbReference type="PRINTS" id="PR01333">
    <property type="entry name" value="2POREKCHANEL"/>
</dbReference>
<gene>
    <name evidence="12" type="ORF">SNE40_002604</name>
</gene>
<feature type="transmembrane region" description="Helical" evidence="10">
    <location>
        <begin position="192"/>
        <end position="213"/>
    </location>
</feature>
<dbReference type="PANTHER" id="PTHR11003">
    <property type="entry name" value="POTASSIUM CHANNEL, SUBFAMILY K"/>
    <property type="match status" value="1"/>
</dbReference>
<dbReference type="AlphaFoldDB" id="A0AAN8KG65"/>
<accession>A0AAN8KG65</accession>
<keyword evidence="13" id="KW-1185">Reference proteome</keyword>
<evidence type="ECO:0000256" key="1">
    <source>
        <dbReference type="ARBA" id="ARBA00004141"/>
    </source>
</evidence>
<sequence>MNGRPTNTRRKPRREPKKGKKKKQSSSCCCCCADKVADTDAANESDSPPPASPSLELDSEQEVTTGCCCCRKKKKVKVKSESKCGKCCRKLTTFMFSHIGLCSLVVAYSVLGGYAFMLLESPHEVIERNNVELIRKEQVERLWNVTKELNVFYEKNWTIIADEVFKFFQDEVFLATKEKGWDGKDGDKELQWSFAGALLYSVTVITTIGYGHIAPKTFYGRLVTIFYALVGIPLTLLCLANMGSFLSTCFRCLYKHSCNALLWFCCPQHMRRDRPKNRSRSKYSRRREPPSVEEDPLQDKVDDNGEVIVTIERETEQAKEEPVRVPIFISLMIIAGYIFGGAVIFSLWEEKWDYLIGSYFCFVTLTTIGFGDFVPGASSATWGNKEKNIFCVFYLVFGLSLIAMCFNLMQEEVRAKFRWLGQKFGVIDKQKT</sequence>
<feature type="transmembrane region" description="Helical" evidence="10">
    <location>
        <begin position="389"/>
        <end position="409"/>
    </location>
</feature>
<dbReference type="GO" id="GO:0005886">
    <property type="term" value="C:plasma membrane"/>
    <property type="evidence" value="ECO:0007669"/>
    <property type="project" value="TreeGrafter"/>
</dbReference>
<evidence type="ECO:0000256" key="4">
    <source>
        <dbReference type="ARBA" id="ARBA00022989"/>
    </source>
</evidence>
<evidence type="ECO:0000259" key="11">
    <source>
        <dbReference type="Pfam" id="PF07885"/>
    </source>
</evidence>
<dbReference type="GO" id="GO:0030322">
    <property type="term" value="P:stabilization of membrane potential"/>
    <property type="evidence" value="ECO:0007669"/>
    <property type="project" value="TreeGrafter"/>
</dbReference>
<dbReference type="Pfam" id="PF07885">
    <property type="entry name" value="Ion_trans_2"/>
    <property type="match status" value="2"/>
</dbReference>
<evidence type="ECO:0000256" key="6">
    <source>
        <dbReference type="ARBA" id="ARBA00023136"/>
    </source>
</evidence>
<feature type="compositionally biased region" description="Basic residues" evidence="9">
    <location>
        <begin position="272"/>
        <end position="285"/>
    </location>
</feature>
<dbReference type="GO" id="GO:0022841">
    <property type="term" value="F:potassium ion leak channel activity"/>
    <property type="evidence" value="ECO:0007669"/>
    <property type="project" value="TreeGrafter"/>
</dbReference>
<keyword evidence="7 8" id="KW-0407">Ion channel</keyword>
<keyword evidence="6 10" id="KW-0472">Membrane</keyword>
<keyword evidence="3 8" id="KW-0812">Transmembrane</keyword>
<evidence type="ECO:0000256" key="2">
    <source>
        <dbReference type="ARBA" id="ARBA00022448"/>
    </source>
</evidence>
<evidence type="ECO:0000313" key="13">
    <source>
        <dbReference type="Proteomes" id="UP001347796"/>
    </source>
</evidence>
<keyword evidence="5 8" id="KW-0406">Ion transport</keyword>
<feature type="region of interest" description="Disordered" evidence="9">
    <location>
        <begin position="1"/>
        <end position="27"/>
    </location>
</feature>
<dbReference type="InterPro" id="IPR003280">
    <property type="entry name" value="2pore_dom_K_chnl"/>
</dbReference>
<dbReference type="PANTHER" id="PTHR11003:SF334">
    <property type="entry name" value="FI03418P"/>
    <property type="match status" value="1"/>
</dbReference>
<feature type="transmembrane region" description="Helical" evidence="10">
    <location>
        <begin position="99"/>
        <end position="119"/>
    </location>
</feature>
<evidence type="ECO:0000256" key="5">
    <source>
        <dbReference type="ARBA" id="ARBA00023065"/>
    </source>
</evidence>
<comment type="subcellular location">
    <subcellularLocation>
        <location evidence="1">Membrane</location>
        <topology evidence="1">Multi-pass membrane protein</topology>
    </subcellularLocation>
</comment>
<evidence type="ECO:0000256" key="9">
    <source>
        <dbReference type="SAM" id="MobiDB-lite"/>
    </source>
</evidence>
<evidence type="ECO:0000256" key="3">
    <source>
        <dbReference type="ARBA" id="ARBA00022692"/>
    </source>
</evidence>
<feature type="transmembrane region" description="Helical" evidence="10">
    <location>
        <begin position="327"/>
        <end position="348"/>
    </location>
</feature>
<dbReference type="Proteomes" id="UP001347796">
    <property type="component" value="Unassembled WGS sequence"/>
</dbReference>
<evidence type="ECO:0000256" key="10">
    <source>
        <dbReference type="SAM" id="Phobius"/>
    </source>
</evidence>
<keyword evidence="4 10" id="KW-1133">Transmembrane helix</keyword>
<keyword evidence="2 8" id="KW-0813">Transport</keyword>